<protein>
    <submittedName>
        <fullName evidence="3">Copper amine oxidase-like protein</fullName>
    </submittedName>
</protein>
<dbReference type="RefSeq" id="WP_110000832.1">
    <property type="nucleotide sequence ID" value="NZ_QGTZ01000009.1"/>
</dbReference>
<feature type="chain" id="PRO_5032830198" evidence="1">
    <location>
        <begin position="26"/>
        <end position="244"/>
    </location>
</feature>
<keyword evidence="1" id="KW-0732">Signal</keyword>
<dbReference type="InterPro" id="IPR012854">
    <property type="entry name" value="Cu_amine_oxidase-like_N"/>
</dbReference>
<feature type="domain" description="Copper amine oxidase-like N-terminal" evidence="2">
    <location>
        <begin position="33"/>
        <end position="83"/>
    </location>
</feature>
<organism evidence="3 4">
    <name type="scientific">Paenibacillus pabuli</name>
    <dbReference type="NCBI Taxonomy" id="1472"/>
    <lineage>
        <taxon>Bacteria</taxon>
        <taxon>Bacillati</taxon>
        <taxon>Bacillota</taxon>
        <taxon>Bacilli</taxon>
        <taxon>Bacillales</taxon>
        <taxon>Paenibacillaceae</taxon>
        <taxon>Paenibacillus</taxon>
    </lineage>
</organism>
<evidence type="ECO:0000313" key="4">
    <source>
        <dbReference type="Proteomes" id="UP000247078"/>
    </source>
</evidence>
<comment type="caution">
    <text evidence="3">The sequence shown here is derived from an EMBL/GenBank/DDBJ whole genome shotgun (WGS) entry which is preliminary data.</text>
</comment>
<gene>
    <name evidence="3" type="ORF">DET56_109308</name>
</gene>
<name>A0A855Y741_9BACL</name>
<dbReference type="Proteomes" id="UP000247078">
    <property type="component" value="Unassembled WGS sequence"/>
</dbReference>
<accession>A0A855Y741</accession>
<dbReference type="AlphaFoldDB" id="A0A855Y741"/>
<evidence type="ECO:0000313" key="3">
    <source>
        <dbReference type="EMBL" id="PWW37421.1"/>
    </source>
</evidence>
<feature type="signal peptide" evidence="1">
    <location>
        <begin position="1"/>
        <end position="25"/>
    </location>
</feature>
<proteinExistence type="predicted"/>
<dbReference type="EMBL" id="QGTZ01000009">
    <property type="protein sequence ID" value="PWW37421.1"/>
    <property type="molecule type" value="Genomic_DNA"/>
</dbReference>
<sequence>MKKKLLIATCSFLTVCLLVSAGIHAASKIQLIINDKEIYADIKVIKGTTYVPLRVISENLDDVTLNYDSAKNRITVNNNKHSVNTLTPSVSETGVALTRIELQNYLTKEFSKLDTSIGETTFTFVVEENDSIYYPYDFWIKVNYNVGFFQDVQSSVKMSEENRLKVKSELKGHMEKIAKTAIGLMPGKKIQGNYHYEFFRYPIIKEDLVMYKYYSWKNYSGEGTSYKANVLSDFIWSNADISSL</sequence>
<dbReference type="Pfam" id="PF07833">
    <property type="entry name" value="Cu_amine_oxidN1"/>
    <property type="match status" value="1"/>
</dbReference>
<evidence type="ECO:0000256" key="1">
    <source>
        <dbReference type="SAM" id="SignalP"/>
    </source>
</evidence>
<evidence type="ECO:0000259" key="2">
    <source>
        <dbReference type="Pfam" id="PF07833"/>
    </source>
</evidence>
<reference evidence="3 4" key="1">
    <citation type="submission" date="2018-05" db="EMBL/GenBank/DDBJ databases">
        <title>Freshwater and sediment microbial communities from various areas in North America, analyzing microbe dynamics in response to fracking.</title>
        <authorList>
            <person name="Lamendella R."/>
        </authorList>
    </citation>
    <scope>NUCLEOTIDE SEQUENCE [LARGE SCALE GENOMIC DNA]</scope>
    <source>
        <strain evidence="3 4">DB-3</strain>
    </source>
</reference>